<sequence>SPTVGPNSSPDSGATSGDNLGCRSACPRGLPMHSNPRKLGPRFIGPFRITRRINPVAYQIAIPRTLRVSPVFHVSHLRKAHSSALQPPPSRPPSPQRIDGSLAYTVRRLLDIRRRGRGLEYLVDWEGYGPADRSWVPRRDILDPALLLEFHDRNPDLPGPSGAGPRRGGSVMANTHPAHQRAPDQPERPRPGRGNGSVQRLLGVTRLLYSTLHASVSSSVNETTHSRRSLS</sequence>
<protein>
    <recommendedName>
        <fullName evidence="3">Chromo domain-containing protein</fullName>
    </recommendedName>
</protein>
<evidence type="ECO:0000313" key="4">
    <source>
        <dbReference type="Ensembl" id="ENSDCDP00010006774.1"/>
    </source>
</evidence>
<dbReference type="InterPro" id="IPR016197">
    <property type="entry name" value="Chromo-like_dom_sf"/>
</dbReference>
<comment type="subcellular location">
    <subcellularLocation>
        <location evidence="1">Nucleus</location>
    </subcellularLocation>
</comment>
<evidence type="ECO:0000256" key="1">
    <source>
        <dbReference type="ARBA" id="ARBA00004123"/>
    </source>
</evidence>
<dbReference type="Pfam" id="PF24626">
    <property type="entry name" value="SH3_Tf2-1"/>
    <property type="match status" value="1"/>
</dbReference>
<dbReference type="InterPro" id="IPR023780">
    <property type="entry name" value="Chromo_domain"/>
</dbReference>
<feature type="region of interest" description="Disordered" evidence="2">
    <location>
        <begin position="1"/>
        <end position="37"/>
    </location>
</feature>
<feature type="region of interest" description="Disordered" evidence="2">
    <location>
        <begin position="152"/>
        <end position="198"/>
    </location>
</feature>
<reference evidence="4" key="3">
    <citation type="submission" date="2025-09" db="UniProtKB">
        <authorList>
            <consortium name="Ensembl"/>
        </authorList>
    </citation>
    <scope>IDENTIFICATION</scope>
</reference>
<dbReference type="PANTHER" id="PTHR46148">
    <property type="entry name" value="CHROMO DOMAIN-CONTAINING PROTEIN"/>
    <property type="match status" value="1"/>
</dbReference>
<feature type="compositionally biased region" description="Basic and acidic residues" evidence="2">
    <location>
        <begin position="181"/>
        <end position="190"/>
    </location>
</feature>
<dbReference type="Proteomes" id="UP000694580">
    <property type="component" value="Chromosome 4"/>
</dbReference>
<proteinExistence type="predicted"/>
<dbReference type="SUPFAM" id="SSF54160">
    <property type="entry name" value="Chromo domain-like"/>
    <property type="match status" value="1"/>
</dbReference>
<evidence type="ECO:0000256" key="2">
    <source>
        <dbReference type="SAM" id="MobiDB-lite"/>
    </source>
</evidence>
<accession>A0AAY4AD28</accession>
<dbReference type="Pfam" id="PF00385">
    <property type="entry name" value="Chromo"/>
    <property type="match status" value="1"/>
</dbReference>
<reference evidence="4 5" key="1">
    <citation type="submission" date="2020-06" db="EMBL/GenBank/DDBJ databases">
        <authorList>
            <consortium name="Wellcome Sanger Institute Data Sharing"/>
        </authorList>
    </citation>
    <scope>NUCLEOTIDE SEQUENCE [LARGE SCALE GENOMIC DNA]</scope>
</reference>
<dbReference type="InterPro" id="IPR000953">
    <property type="entry name" value="Chromo/chromo_shadow_dom"/>
</dbReference>
<dbReference type="Ensembl" id="ENSDCDT00010007005.1">
    <property type="protein sequence ID" value="ENSDCDP00010006774.1"/>
    <property type="gene ID" value="ENSDCDG00010002911.1"/>
</dbReference>
<dbReference type="GO" id="GO:0005634">
    <property type="term" value="C:nucleus"/>
    <property type="evidence" value="ECO:0007669"/>
    <property type="project" value="UniProtKB-SubCell"/>
</dbReference>
<feature type="domain" description="Chromo" evidence="3">
    <location>
        <begin position="104"/>
        <end position="162"/>
    </location>
</feature>
<feature type="region of interest" description="Disordered" evidence="2">
    <location>
        <begin position="79"/>
        <end position="99"/>
    </location>
</feature>
<dbReference type="InterPro" id="IPR056924">
    <property type="entry name" value="SH3_Tf2-1"/>
</dbReference>
<gene>
    <name evidence="4" type="primary">SRXN1</name>
</gene>
<organism evidence="4 5">
    <name type="scientific">Denticeps clupeoides</name>
    <name type="common">denticle herring</name>
    <dbReference type="NCBI Taxonomy" id="299321"/>
    <lineage>
        <taxon>Eukaryota</taxon>
        <taxon>Metazoa</taxon>
        <taxon>Chordata</taxon>
        <taxon>Craniata</taxon>
        <taxon>Vertebrata</taxon>
        <taxon>Euteleostomi</taxon>
        <taxon>Actinopterygii</taxon>
        <taxon>Neopterygii</taxon>
        <taxon>Teleostei</taxon>
        <taxon>Clupei</taxon>
        <taxon>Clupeiformes</taxon>
        <taxon>Denticipitoidei</taxon>
        <taxon>Denticipitidae</taxon>
        <taxon>Denticeps</taxon>
    </lineage>
</organism>
<reference evidence="4" key="2">
    <citation type="submission" date="2025-08" db="UniProtKB">
        <authorList>
            <consortium name="Ensembl"/>
        </authorList>
    </citation>
    <scope>IDENTIFICATION</scope>
</reference>
<keyword evidence="5" id="KW-1185">Reference proteome</keyword>
<feature type="compositionally biased region" description="Polar residues" evidence="2">
    <location>
        <begin position="1"/>
        <end position="18"/>
    </location>
</feature>
<dbReference type="PANTHER" id="PTHR46148:SF44">
    <property type="entry name" value="GAG-POL POLYPROTEIN"/>
    <property type="match status" value="1"/>
</dbReference>
<dbReference type="PROSITE" id="PS50013">
    <property type="entry name" value="CHROMO_2"/>
    <property type="match status" value="1"/>
</dbReference>
<dbReference type="SMART" id="SM00298">
    <property type="entry name" value="CHROMO"/>
    <property type="match status" value="1"/>
</dbReference>
<evidence type="ECO:0000313" key="5">
    <source>
        <dbReference type="Proteomes" id="UP000694580"/>
    </source>
</evidence>
<name>A0AAY4AD28_9TELE</name>
<feature type="compositionally biased region" description="Pro residues" evidence="2">
    <location>
        <begin position="86"/>
        <end position="95"/>
    </location>
</feature>
<dbReference type="CDD" id="cd00024">
    <property type="entry name" value="CD_CSD"/>
    <property type="match status" value="1"/>
</dbReference>
<dbReference type="AlphaFoldDB" id="A0AAY4AD28"/>
<evidence type="ECO:0000259" key="3">
    <source>
        <dbReference type="PROSITE" id="PS50013"/>
    </source>
</evidence>
<dbReference type="Gene3D" id="2.40.50.40">
    <property type="match status" value="1"/>
</dbReference>
<dbReference type="GeneTree" id="ENSGT01120000277678"/>